<dbReference type="Pfam" id="PF07701">
    <property type="entry name" value="HNOBA"/>
    <property type="match status" value="2"/>
</dbReference>
<sequence length="338" mass="39019">MSVDTIFSFNEDQFNQLFPFYILINEDFSIQSCGNSLKKLLEREPQGSFDLCFRLKRPAGILPDFSSILAMCNQLVIIEVNNPFNDILRGQFELLKDSRQLLFIGSPWFDNMTDVKQHHLTLHDFAFHDPLIDLLHVLKTKDIVNDDLRQLLTTLHRKKNELRKATDEIEEIALFALQNPDPLFRIATDGHILMSNPAADQIACFSFEGKTYCREEFWKHILKLQTSFDMPFEAGYDNKIYSFVCRYIADHDYINVYGRDVTEKEEVKHDNEKKSMALAKVAFDQTHLVRAPLANILGLVNLLEMNKAEGEIDPLILPLLLQSAKKLDIVINEIVNLI</sequence>
<dbReference type="RefSeq" id="WP_147056654.1">
    <property type="nucleotide sequence ID" value="NZ_CP042437.1"/>
</dbReference>
<dbReference type="GO" id="GO:0000166">
    <property type="term" value="F:nucleotide binding"/>
    <property type="evidence" value="ECO:0007669"/>
    <property type="project" value="UniProtKB-KW"/>
</dbReference>
<dbReference type="EC" id="4.6.1.2" evidence="1"/>
<accession>A0A5B8W3V6</accession>
<keyword evidence="6" id="KW-1185">Reference proteome</keyword>
<evidence type="ECO:0000259" key="4">
    <source>
        <dbReference type="Pfam" id="PF07701"/>
    </source>
</evidence>
<dbReference type="InterPro" id="IPR011645">
    <property type="entry name" value="HNOB_dom_associated"/>
</dbReference>
<feature type="domain" description="Haem NO binding associated" evidence="4">
    <location>
        <begin position="9"/>
        <end position="83"/>
    </location>
</feature>
<keyword evidence="3" id="KW-0141">cGMP biosynthesis</keyword>
<evidence type="ECO:0000256" key="2">
    <source>
        <dbReference type="ARBA" id="ARBA00022741"/>
    </source>
</evidence>
<evidence type="ECO:0000256" key="3">
    <source>
        <dbReference type="ARBA" id="ARBA00023293"/>
    </source>
</evidence>
<gene>
    <name evidence="5" type="ORF">FSB76_20585</name>
</gene>
<name>A0A5B8W3V6_9SPHI</name>
<dbReference type="PANTHER" id="PTHR45655">
    <property type="entry name" value="GUANYLATE CYCLASE SOLUBLE SUBUNIT BETA-2"/>
    <property type="match status" value="1"/>
</dbReference>
<dbReference type="KEGG" id="mgk:FSB76_20585"/>
<keyword evidence="2" id="KW-0547">Nucleotide-binding</keyword>
<reference evidence="5 6" key="1">
    <citation type="journal article" date="2013" name="J. Microbiol.">
        <title>Mucilaginibacter ginsenosidivorax sp. nov., with ginsenoside converting activity isolated from sediment.</title>
        <authorList>
            <person name="Kim J.K."/>
            <person name="Choi T.E."/>
            <person name="Liu Q.M."/>
            <person name="Park H.Y."/>
            <person name="Yi T.H."/>
            <person name="Yoon M.H."/>
            <person name="Kim S.C."/>
            <person name="Im W.T."/>
        </authorList>
    </citation>
    <scope>NUCLEOTIDE SEQUENCE [LARGE SCALE GENOMIC DNA]</scope>
    <source>
        <strain evidence="5 6">KHI28</strain>
    </source>
</reference>
<evidence type="ECO:0000313" key="5">
    <source>
        <dbReference type="EMBL" id="QEC78219.1"/>
    </source>
</evidence>
<dbReference type="GO" id="GO:0004383">
    <property type="term" value="F:guanylate cyclase activity"/>
    <property type="evidence" value="ECO:0007669"/>
    <property type="project" value="UniProtKB-EC"/>
</dbReference>
<evidence type="ECO:0000256" key="1">
    <source>
        <dbReference type="ARBA" id="ARBA00012202"/>
    </source>
</evidence>
<dbReference type="OrthoDB" id="9124519at2"/>
<dbReference type="Gene3D" id="3.30.450.260">
    <property type="entry name" value="Haem NO binding associated domain"/>
    <property type="match status" value="1"/>
</dbReference>
<dbReference type="Proteomes" id="UP000321362">
    <property type="component" value="Chromosome"/>
</dbReference>
<organism evidence="5 6">
    <name type="scientific">Mucilaginibacter ginsenosidivorax</name>
    <dbReference type="NCBI Taxonomy" id="862126"/>
    <lineage>
        <taxon>Bacteria</taxon>
        <taxon>Pseudomonadati</taxon>
        <taxon>Bacteroidota</taxon>
        <taxon>Sphingobacteriia</taxon>
        <taxon>Sphingobacteriales</taxon>
        <taxon>Sphingobacteriaceae</taxon>
        <taxon>Mucilaginibacter</taxon>
    </lineage>
</organism>
<dbReference type="AlphaFoldDB" id="A0A5B8W3V6"/>
<protein>
    <recommendedName>
        <fullName evidence="1">guanylate cyclase</fullName>
        <ecNumber evidence="1">4.6.1.2</ecNumber>
    </recommendedName>
</protein>
<dbReference type="InterPro" id="IPR042463">
    <property type="entry name" value="HNOB_dom_associated_sf"/>
</dbReference>
<feature type="domain" description="Haem NO binding associated" evidence="4">
    <location>
        <begin position="88"/>
        <end position="171"/>
    </location>
</feature>
<dbReference type="PANTHER" id="PTHR45655:SF13">
    <property type="entry name" value="SOLUBLE GUANYLATE CYCLASE GCY-32-RELATED"/>
    <property type="match status" value="1"/>
</dbReference>
<proteinExistence type="predicted"/>
<dbReference type="EMBL" id="CP042437">
    <property type="protein sequence ID" value="QEC78219.1"/>
    <property type="molecule type" value="Genomic_DNA"/>
</dbReference>
<evidence type="ECO:0000313" key="6">
    <source>
        <dbReference type="Proteomes" id="UP000321362"/>
    </source>
</evidence>